<proteinExistence type="inferred from homology"/>
<protein>
    <submittedName>
        <fullName evidence="5">Secretion protein HlyD</fullName>
    </submittedName>
</protein>
<dbReference type="InterPro" id="IPR058792">
    <property type="entry name" value="Beta-barrel_RND_2"/>
</dbReference>
<dbReference type="NCBIfam" id="TIGR01730">
    <property type="entry name" value="RND_mfp"/>
    <property type="match status" value="1"/>
</dbReference>
<dbReference type="HOGENOM" id="CLU_067274_0_0_7"/>
<evidence type="ECO:0000259" key="3">
    <source>
        <dbReference type="Pfam" id="PF25954"/>
    </source>
</evidence>
<sequence>MKTVAMIGSLVCLCMFASGHGIAGEGEAVLHRGLVVPSEVVEISSQVPGIIEKVPVERGDRVKAGQVVAMLKAGLEKAQVDLALARLDFGKRKMLRNEELHQKQLISIHEKDEMETEVRIMEIQLQEAQANLDLRTIYSPVNGVVVERHLGPGEYIGEGSVMTIACVDPLNVEVVVPAALYGTIQEGMKAQVMPDDPPGGSYQGRVVIVDGVIDAASGTFGVRVRLSNPGYRLPAGVNCQVRFFN</sequence>
<dbReference type="SUPFAM" id="SSF111369">
    <property type="entry name" value="HlyD-like secretion proteins"/>
    <property type="match status" value="1"/>
</dbReference>
<dbReference type="Pfam" id="PF25954">
    <property type="entry name" value="Beta-barrel_RND_2"/>
    <property type="match status" value="1"/>
</dbReference>
<dbReference type="InterPro" id="IPR006143">
    <property type="entry name" value="RND_pump_MFP"/>
</dbReference>
<dbReference type="GO" id="GO:0015562">
    <property type="term" value="F:efflux transmembrane transporter activity"/>
    <property type="evidence" value="ECO:0007669"/>
    <property type="project" value="TreeGrafter"/>
</dbReference>
<evidence type="ECO:0000313" key="5">
    <source>
        <dbReference type="EMBL" id="ABW66431.1"/>
    </source>
</evidence>
<dbReference type="PANTHER" id="PTHR30469:SF15">
    <property type="entry name" value="HLYD FAMILY OF SECRETION PROTEINS"/>
    <property type="match status" value="1"/>
</dbReference>
<gene>
    <name evidence="5" type="ordered locus">Dole_0621</name>
</gene>
<feature type="signal peptide" evidence="2">
    <location>
        <begin position="1"/>
        <end position="23"/>
    </location>
</feature>
<dbReference type="Pfam" id="PF25973">
    <property type="entry name" value="BSH_CzcB"/>
    <property type="match status" value="1"/>
</dbReference>
<organism evidence="5 6">
    <name type="scientific">Desulfosudis oleivorans (strain DSM 6200 / JCM 39069 / Hxd3)</name>
    <name type="common">Desulfococcus oleovorans</name>
    <dbReference type="NCBI Taxonomy" id="96561"/>
    <lineage>
        <taxon>Bacteria</taxon>
        <taxon>Pseudomonadati</taxon>
        <taxon>Thermodesulfobacteriota</taxon>
        <taxon>Desulfobacteria</taxon>
        <taxon>Desulfobacterales</taxon>
        <taxon>Desulfosudaceae</taxon>
        <taxon>Desulfosudis</taxon>
    </lineage>
</organism>
<dbReference type="AlphaFoldDB" id="A8ZUL8"/>
<dbReference type="RefSeq" id="WP_012174050.1">
    <property type="nucleotide sequence ID" value="NC_009943.1"/>
</dbReference>
<keyword evidence="6" id="KW-1185">Reference proteome</keyword>
<dbReference type="KEGG" id="dol:Dole_0621"/>
<dbReference type="GO" id="GO:1990281">
    <property type="term" value="C:efflux pump complex"/>
    <property type="evidence" value="ECO:0007669"/>
    <property type="project" value="TreeGrafter"/>
</dbReference>
<evidence type="ECO:0000259" key="4">
    <source>
        <dbReference type="Pfam" id="PF25973"/>
    </source>
</evidence>
<dbReference type="Proteomes" id="UP000008561">
    <property type="component" value="Chromosome"/>
</dbReference>
<dbReference type="Gene3D" id="2.40.30.170">
    <property type="match status" value="1"/>
</dbReference>
<dbReference type="Gene3D" id="1.10.287.470">
    <property type="entry name" value="Helix hairpin bin"/>
    <property type="match status" value="1"/>
</dbReference>
<reference evidence="5 6" key="1">
    <citation type="submission" date="2007-10" db="EMBL/GenBank/DDBJ databases">
        <title>Complete sequence of Desulfococcus oleovorans Hxd3.</title>
        <authorList>
            <consortium name="US DOE Joint Genome Institute"/>
            <person name="Copeland A."/>
            <person name="Lucas S."/>
            <person name="Lapidus A."/>
            <person name="Barry K."/>
            <person name="Glavina del Rio T."/>
            <person name="Dalin E."/>
            <person name="Tice H."/>
            <person name="Pitluck S."/>
            <person name="Kiss H."/>
            <person name="Brettin T."/>
            <person name="Bruce D."/>
            <person name="Detter J.C."/>
            <person name="Han C."/>
            <person name="Schmutz J."/>
            <person name="Larimer F."/>
            <person name="Land M."/>
            <person name="Hauser L."/>
            <person name="Kyrpides N."/>
            <person name="Kim E."/>
            <person name="Wawrik B."/>
            <person name="Richardson P."/>
        </authorList>
    </citation>
    <scope>NUCLEOTIDE SEQUENCE [LARGE SCALE GENOMIC DNA]</scope>
    <source>
        <strain evidence="6">DSM 6200 / JCM 39069 / Hxd3</strain>
    </source>
</reference>
<name>A8ZUL8_DESOH</name>
<dbReference type="InterPro" id="IPR058647">
    <property type="entry name" value="BSH_CzcB-like"/>
</dbReference>
<accession>A8ZUL8</accession>
<dbReference type="EMBL" id="CP000859">
    <property type="protein sequence ID" value="ABW66431.1"/>
    <property type="molecule type" value="Genomic_DNA"/>
</dbReference>
<evidence type="ECO:0000256" key="2">
    <source>
        <dbReference type="SAM" id="SignalP"/>
    </source>
</evidence>
<dbReference type="STRING" id="96561.Dole_0621"/>
<dbReference type="PANTHER" id="PTHR30469">
    <property type="entry name" value="MULTIDRUG RESISTANCE PROTEIN MDTA"/>
    <property type="match status" value="1"/>
</dbReference>
<comment type="similarity">
    <text evidence="1">Belongs to the membrane fusion protein (MFP) (TC 8.A.1) family.</text>
</comment>
<evidence type="ECO:0000313" key="6">
    <source>
        <dbReference type="Proteomes" id="UP000008561"/>
    </source>
</evidence>
<feature type="domain" description="CusB-like beta-barrel" evidence="3">
    <location>
        <begin position="172"/>
        <end position="243"/>
    </location>
</feature>
<keyword evidence="2" id="KW-0732">Signal</keyword>
<dbReference type="Gene3D" id="2.40.50.100">
    <property type="match status" value="1"/>
</dbReference>
<feature type="chain" id="PRO_5002734686" evidence="2">
    <location>
        <begin position="24"/>
        <end position="245"/>
    </location>
</feature>
<evidence type="ECO:0000256" key="1">
    <source>
        <dbReference type="ARBA" id="ARBA00009477"/>
    </source>
</evidence>
<feature type="domain" description="CzcB-like barrel-sandwich hybrid" evidence="4">
    <location>
        <begin position="40"/>
        <end position="160"/>
    </location>
</feature>
<dbReference type="eggNOG" id="COG0845">
    <property type="taxonomic scope" value="Bacteria"/>
</dbReference>